<dbReference type="GO" id="GO:0005506">
    <property type="term" value="F:iron ion binding"/>
    <property type="evidence" value="ECO:0007669"/>
    <property type="project" value="InterPro"/>
</dbReference>
<name>E8R5D4_ISOPI</name>
<dbReference type="InterPro" id="IPR006620">
    <property type="entry name" value="Pro_4_hyd_alph"/>
</dbReference>
<evidence type="ECO:0000313" key="9">
    <source>
        <dbReference type="Proteomes" id="UP000008631"/>
    </source>
</evidence>
<dbReference type="GO" id="GO:0051213">
    <property type="term" value="F:dioxygenase activity"/>
    <property type="evidence" value="ECO:0007669"/>
    <property type="project" value="UniProtKB-KW"/>
</dbReference>
<evidence type="ECO:0000256" key="1">
    <source>
        <dbReference type="ARBA" id="ARBA00001961"/>
    </source>
</evidence>
<dbReference type="OrthoDB" id="255432at2"/>
<dbReference type="PROSITE" id="PS51471">
    <property type="entry name" value="FE2OG_OXY"/>
    <property type="match status" value="1"/>
</dbReference>
<keyword evidence="9" id="KW-1185">Reference proteome</keyword>
<dbReference type="Pfam" id="PF00578">
    <property type="entry name" value="AhpC-TSA"/>
    <property type="match status" value="1"/>
</dbReference>
<feature type="domain" description="Fe2OG dioxygenase" evidence="7">
    <location>
        <begin position="255"/>
        <end position="349"/>
    </location>
</feature>
<protein>
    <submittedName>
        <fullName evidence="8">Alkyl hydroperoxide reductase/ Thiol specific antioxidant/ Mal allergen</fullName>
    </submittedName>
</protein>
<keyword evidence="4" id="KW-0223">Dioxygenase</keyword>
<dbReference type="InterPro" id="IPR005123">
    <property type="entry name" value="Oxoglu/Fe-dep_dioxygenase_dom"/>
</dbReference>
<dbReference type="eggNOG" id="COG3128">
    <property type="taxonomic scope" value="Bacteria"/>
</dbReference>
<evidence type="ECO:0000256" key="6">
    <source>
        <dbReference type="ARBA" id="ARBA00023004"/>
    </source>
</evidence>
<accession>E8R5D4</accession>
<dbReference type="Proteomes" id="UP000008631">
    <property type="component" value="Chromosome"/>
</dbReference>
<evidence type="ECO:0000256" key="4">
    <source>
        <dbReference type="ARBA" id="ARBA00022964"/>
    </source>
</evidence>
<dbReference type="GO" id="GO:0031418">
    <property type="term" value="F:L-ascorbic acid binding"/>
    <property type="evidence" value="ECO:0007669"/>
    <property type="project" value="UniProtKB-KW"/>
</dbReference>
<dbReference type="InterPro" id="IPR000866">
    <property type="entry name" value="AhpC/TSA"/>
</dbReference>
<dbReference type="InParanoid" id="E8R5D4"/>
<dbReference type="AlphaFoldDB" id="E8R5D4"/>
<dbReference type="SMART" id="SM00702">
    <property type="entry name" value="P4Hc"/>
    <property type="match status" value="1"/>
</dbReference>
<sequence>MLTVGDPAPWFHARSSVNPNFHFDTAAGRYLVLCFFGSSSDPAARRVLSDLEHATDLSNIVNCCFFGVSRDPADEHEARLPTGKPGLIWFWDFDNAIGRLYGVPDSQTPRKDDAAEGDRFASQITYVLDPRLRVVARVPFAPDPARHVPNLVRIVRALPPVSSLAEAHAPVLVVPHIFEPHFCRQLIEIYEADGGYESGFMREVGGKTVPVHDHSHKRRRDCEIKDLQVIQACQMRLKRRLIPEIHKSFQFEATRIERHIVACYDASTGGHFRAHRDNTTKGTAHRRFAISLNLNDDFQGGDLRFAEFGPRTYRAPVGGAVVFSCSLLHEATPVTAGKRYAFLPFLYDDVAAEIRRRNAQFLAPGPN</sequence>
<dbReference type="eggNOG" id="COG1225">
    <property type="taxonomic scope" value="Bacteria"/>
</dbReference>
<reference key="1">
    <citation type="submission" date="2010-11" db="EMBL/GenBank/DDBJ databases">
        <title>The complete sequence of chromosome of Isophaera pallida ATCC 43644.</title>
        <authorList>
            <consortium name="US DOE Joint Genome Institute (JGI-PGF)"/>
            <person name="Lucas S."/>
            <person name="Copeland A."/>
            <person name="Lapidus A."/>
            <person name="Bruce D."/>
            <person name="Goodwin L."/>
            <person name="Pitluck S."/>
            <person name="Kyrpides N."/>
            <person name="Mavromatis K."/>
            <person name="Pagani I."/>
            <person name="Ivanova N."/>
            <person name="Saunders E."/>
            <person name="Brettin T."/>
            <person name="Detter J.C."/>
            <person name="Han C."/>
            <person name="Tapia R."/>
            <person name="Land M."/>
            <person name="Hauser L."/>
            <person name="Markowitz V."/>
            <person name="Cheng J.-F."/>
            <person name="Hugenholtz P."/>
            <person name="Woyke T."/>
            <person name="Wu D."/>
            <person name="Eisen J.A."/>
        </authorList>
    </citation>
    <scope>NUCLEOTIDE SEQUENCE</scope>
    <source>
        <strain>ATCC 43644</strain>
    </source>
</reference>
<dbReference type="GO" id="GO:0016209">
    <property type="term" value="F:antioxidant activity"/>
    <property type="evidence" value="ECO:0007669"/>
    <property type="project" value="InterPro"/>
</dbReference>
<dbReference type="Gene3D" id="2.60.120.620">
    <property type="entry name" value="q2cbj1_9rhob like domain"/>
    <property type="match status" value="1"/>
</dbReference>
<dbReference type="STRING" id="575540.Isop_0078"/>
<dbReference type="InterPro" id="IPR044862">
    <property type="entry name" value="Pro_4_hyd_alph_FE2OG_OXY"/>
</dbReference>
<evidence type="ECO:0000259" key="7">
    <source>
        <dbReference type="PROSITE" id="PS51471"/>
    </source>
</evidence>
<dbReference type="RefSeq" id="WP_013562964.1">
    <property type="nucleotide sequence ID" value="NC_014962.1"/>
</dbReference>
<reference evidence="8 9" key="2">
    <citation type="journal article" date="2011" name="Stand. Genomic Sci.">
        <title>Complete genome sequence of Isosphaera pallida type strain (IS1B).</title>
        <authorList>
            <consortium name="US DOE Joint Genome Institute (JGI-PGF)"/>
            <person name="Goker M."/>
            <person name="Cleland D."/>
            <person name="Saunders E."/>
            <person name="Lapidus A."/>
            <person name="Nolan M."/>
            <person name="Lucas S."/>
            <person name="Hammon N."/>
            <person name="Deshpande S."/>
            <person name="Cheng J.F."/>
            <person name="Tapia R."/>
            <person name="Han C."/>
            <person name="Goodwin L."/>
            <person name="Pitluck S."/>
            <person name="Liolios K."/>
            <person name="Pagani I."/>
            <person name="Ivanova N."/>
            <person name="Mavromatis K."/>
            <person name="Pati A."/>
            <person name="Chen A."/>
            <person name="Palaniappan K."/>
            <person name="Land M."/>
            <person name="Hauser L."/>
            <person name="Chang Y.J."/>
            <person name="Jeffries C.D."/>
            <person name="Detter J.C."/>
            <person name="Beck B."/>
            <person name="Woyke T."/>
            <person name="Bristow J."/>
            <person name="Eisen J.A."/>
            <person name="Markowitz V."/>
            <person name="Hugenholtz P."/>
            <person name="Kyrpides N.C."/>
            <person name="Klenk H.P."/>
        </authorList>
    </citation>
    <scope>NUCLEOTIDE SEQUENCE [LARGE SCALE GENOMIC DNA]</scope>
    <source>
        <strain evidence="9">ATCC 43644 / DSM 9630 / IS1B</strain>
    </source>
</reference>
<dbReference type="KEGG" id="ipa:Isop_0078"/>
<dbReference type="Pfam" id="PF13640">
    <property type="entry name" value="2OG-FeII_Oxy_3"/>
    <property type="match status" value="1"/>
</dbReference>
<keyword evidence="5" id="KW-0560">Oxidoreductase</keyword>
<keyword evidence="3" id="KW-0847">Vitamin C</keyword>
<dbReference type="Gene3D" id="3.40.30.10">
    <property type="entry name" value="Glutaredoxin"/>
    <property type="match status" value="1"/>
</dbReference>
<dbReference type="HOGENOM" id="CLU_062430_0_0_0"/>
<dbReference type="GO" id="GO:0016705">
    <property type="term" value="F:oxidoreductase activity, acting on paired donors, with incorporation or reduction of molecular oxygen"/>
    <property type="evidence" value="ECO:0007669"/>
    <property type="project" value="InterPro"/>
</dbReference>
<dbReference type="InterPro" id="IPR036249">
    <property type="entry name" value="Thioredoxin-like_sf"/>
</dbReference>
<evidence type="ECO:0000256" key="3">
    <source>
        <dbReference type="ARBA" id="ARBA00022896"/>
    </source>
</evidence>
<organism evidence="8 9">
    <name type="scientific">Isosphaera pallida (strain ATCC 43644 / DSM 9630 / IS1B)</name>
    <dbReference type="NCBI Taxonomy" id="575540"/>
    <lineage>
        <taxon>Bacteria</taxon>
        <taxon>Pseudomonadati</taxon>
        <taxon>Planctomycetota</taxon>
        <taxon>Planctomycetia</taxon>
        <taxon>Isosphaerales</taxon>
        <taxon>Isosphaeraceae</taxon>
        <taxon>Isosphaera</taxon>
    </lineage>
</organism>
<evidence type="ECO:0000256" key="5">
    <source>
        <dbReference type="ARBA" id="ARBA00023002"/>
    </source>
</evidence>
<gene>
    <name evidence="8" type="ordered locus">Isop_0078</name>
</gene>
<proteinExistence type="predicted"/>
<dbReference type="SUPFAM" id="SSF52833">
    <property type="entry name" value="Thioredoxin-like"/>
    <property type="match status" value="1"/>
</dbReference>
<evidence type="ECO:0000313" key="8">
    <source>
        <dbReference type="EMBL" id="ADV60675.1"/>
    </source>
</evidence>
<keyword evidence="6" id="KW-0408">Iron</keyword>
<keyword evidence="2" id="KW-0479">Metal-binding</keyword>
<evidence type="ECO:0000256" key="2">
    <source>
        <dbReference type="ARBA" id="ARBA00022723"/>
    </source>
</evidence>
<comment type="cofactor">
    <cofactor evidence="1">
        <name>L-ascorbate</name>
        <dbReference type="ChEBI" id="CHEBI:38290"/>
    </cofactor>
</comment>
<dbReference type="EMBL" id="CP002353">
    <property type="protein sequence ID" value="ADV60675.1"/>
    <property type="molecule type" value="Genomic_DNA"/>
</dbReference>